<gene>
    <name evidence="1" type="ORF">PGT21_017719</name>
</gene>
<dbReference type="AlphaFoldDB" id="A0A5B0NE93"/>
<protein>
    <submittedName>
        <fullName evidence="1">Uncharacterized protein</fullName>
    </submittedName>
</protein>
<keyword evidence="2" id="KW-1185">Reference proteome</keyword>
<organism evidence="1 2">
    <name type="scientific">Puccinia graminis f. sp. tritici</name>
    <dbReference type="NCBI Taxonomy" id="56615"/>
    <lineage>
        <taxon>Eukaryota</taxon>
        <taxon>Fungi</taxon>
        <taxon>Dikarya</taxon>
        <taxon>Basidiomycota</taxon>
        <taxon>Pucciniomycotina</taxon>
        <taxon>Pucciniomycetes</taxon>
        <taxon>Pucciniales</taxon>
        <taxon>Pucciniaceae</taxon>
        <taxon>Puccinia</taxon>
    </lineage>
</organism>
<accession>A0A5B0NE93</accession>
<dbReference type="EMBL" id="VSWC01000105">
    <property type="protein sequence ID" value="KAA1086972.1"/>
    <property type="molecule type" value="Genomic_DNA"/>
</dbReference>
<reference evidence="1 2" key="1">
    <citation type="submission" date="2019-05" db="EMBL/GenBank/DDBJ databases">
        <title>Emergence of the Ug99 lineage of the wheat stem rust pathogen through somatic hybridization.</title>
        <authorList>
            <person name="Li F."/>
            <person name="Upadhyaya N.M."/>
            <person name="Sperschneider J."/>
            <person name="Matny O."/>
            <person name="Nguyen-Phuc H."/>
            <person name="Mago R."/>
            <person name="Raley C."/>
            <person name="Miller M.E."/>
            <person name="Silverstein K.A.T."/>
            <person name="Henningsen E."/>
            <person name="Hirsch C.D."/>
            <person name="Visser B."/>
            <person name="Pretorius Z.A."/>
            <person name="Steffenson B.J."/>
            <person name="Schwessinger B."/>
            <person name="Dodds P.N."/>
            <person name="Figueroa M."/>
        </authorList>
    </citation>
    <scope>NUCLEOTIDE SEQUENCE [LARGE SCALE GENOMIC DNA]</scope>
    <source>
        <strain evidence="1">21-0</strain>
    </source>
</reference>
<evidence type="ECO:0000313" key="1">
    <source>
        <dbReference type="EMBL" id="KAA1086972.1"/>
    </source>
</evidence>
<proteinExistence type="predicted"/>
<name>A0A5B0NE93_PUCGR</name>
<sequence length="131" mass="14821">MIVWRSLIQPASITITSAPDGAFIQMTNCALRYVTIMACRRLALCDNAMACRNFCWVLCLTVEDHVSARWGFCSTDEQCLALRDNVMACRRLALRDDATACRKSCRVLCLAVEVDSHTHIHTAMRFFVDDQ</sequence>
<evidence type="ECO:0000313" key="2">
    <source>
        <dbReference type="Proteomes" id="UP000324748"/>
    </source>
</evidence>
<comment type="caution">
    <text evidence="1">The sequence shown here is derived from an EMBL/GenBank/DDBJ whole genome shotgun (WGS) entry which is preliminary data.</text>
</comment>
<dbReference type="Proteomes" id="UP000324748">
    <property type="component" value="Unassembled WGS sequence"/>
</dbReference>